<dbReference type="Proteomes" id="UP000261166">
    <property type="component" value="Unassembled WGS sequence"/>
</dbReference>
<dbReference type="InterPro" id="IPR017871">
    <property type="entry name" value="ABC_transporter-like_CS"/>
</dbReference>
<keyword evidence="4 7" id="KW-0067">ATP-binding</keyword>
<protein>
    <submittedName>
        <fullName evidence="7">ABC transporter ATP-binding protein</fullName>
    </submittedName>
</protein>
<keyword evidence="3" id="KW-0547">Nucleotide-binding</keyword>
<dbReference type="FunFam" id="3.40.50.300:FF:000016">
    <property type="entry name" value="Oligopeptide ABC transporter ATP-binding component"/>
    <property type="match status" value="1"/>
</dbReference>
<evidence type="ECO:0000259" key="5">
    <source>
        <dbReference type="PROSITE" id="PS50893"/>
    </source>
</evidence>
<evidence type="ECO:0000256" key="1">
    <source>
        <dbReference type="ARBA" id="ARBA00005417"/>
    </source>
</evidence>
<dbReference type="Gene3D" id="3.40.50.300">
    <property type="entry name" value="P-loop containing nucleotide triphosphate hydrolases"/>
    <property type="match status" value="1"/>
</dbReference>
<dbReference type="EMBL" id="QVLU01000031">
    <property type="protein sequence ID" value="RGE66050.1"/>
    <property type="molecule type" value="Genomic_DNA"/>
</dbReference>
<dbReference type="SUPFAM" id="SSF52540">
    <property type="entry name" value="P-loop containing nucleoside triphosphate hydrolases"/>
    <property type="match status" value="1"/>
</dbReference>
<dbReference type="InterPro" id="IPR003593">
    <property type="entry name" value="AAA+_ATPase"/>
</dbReference>
<dbReference type="PANTHER" id="PTHR43776">
    <property type="entry name" value="TRANSPORT ATP-BINDING PROTEIN"/>
    <property type="match status" value="1"/>
</dbReference>
<accession>A0A3E3IG49</accession>
<reference evidence="7 9" key="1">
    <citation type="submission" date="2018-08" db="EMBL/GenBank/DDBJ databases">
        <title>A genome reference for cultivated species of the human gut microbiota.</title>
        <authorList>
            <person name="Zou Y."/>
            <person name="Xue W."/>
            <person name="Luo G."/>
        </authorList>
    </citation>
    <scope>NUCLEOTIDE SEQUENCE [LARGE SCALE GENOMIC DNA]</scope>
    <source>
        <strain evidence="7 9">AF26-4BH</strain>
        <strain evidence="6">TF05-5AC</strain>
    </source>
</reference>
<dbReference type="EMBL" id="QVLV01000034">
    <property type="protein sequence ID" value="RGE55900.1"/>
    <property type="molecule type" value="Genomic_DNA"/>
</dbReference>
<evidence type="ECO:0000256" key="3">
    <source>
        <dbReference type="ARBA" id="ARBA00022741"/>
    </source>
</evidence>
<comment type="caution">
    <text evidence="7">The sequence shown here is derived from an EMBL/GenBank/DDBJ whole genome shotgun (WGS) entry which is preliminary data.</text>
</comment>
<dbReference type="AlphaFoldDB" id="A0A3E3IG49"/>
<keyword evidence="8" id="KW-1185">Reference proteome</keyword>
<dbReference type="Pfam" id="PF08352">
    <property type="entry name" value="oligo_HPY"/>
    <property type="match status" value="1"/>
</dbReference>
<dbReference type="InterPro" id="IPR027417">
    <property type="entry name" value="P-loop_NTPase"/>
</dbReference>
<evidence type="ECO:0000313" key="9">
    <source>
        <dbReference type="Proteomes" id="UP000261166"/>
    </source>
</evidence>
<evidence type="ECO:0000256" key="4">
    <source>
        <dbReference type="ARBA" id="ARBA00022840"/>
    </source>
</evidence>
<dbReference type="GeneID" id="97990402"/>
<dbReference type="SMART" id="SM00382">
    <property type="entry name" value="AAA"/>
    <property type="match status" value="1"/>
</dbReference>
<dbReference type="PROSITE" id="PS50893">
    <property type="entry name" value="ABC_TRANSPORTER_2"/>
    <property type="match status" value="1"/>
</dbReference>
<gene>
    <name evidence="7" type="ORF">DWY69_25005</name>
    <name evidence="6" type="ORF">DXC51_27010</name>
</gene>
<keyword evidence="2" id="KW-0813">Transport</keyword>
<dbReference type="RefSeq" id="WP_021636299.1">
    <property type="nucleotide sequence ID" value="NZ_CALBAU010000386.1"/>
</dbReference>
<evidence type="ECO:0000313" key="8">
    <source>
        <dbReference type="Proteomes" id="UP000260812"/>
    </source>
</evidence>
<proteinExistence type="inferred from homology"/>
<sequence length="328" mass="36710">MSKEAKTTNKSEYLVEVKDLKQYFPIKVGFMKTIPLKAVDGVSFAIKPGETLGMVGESGCGKTTVGRSLLRLYTPTGGEVFYNGEKVDGSTVRHMRKEMQMVFQDPYSSLNPRMTVEDIIGEPLDVHKLYTSRGERRDKIINLMELVGLNAEHATRYAHEFSGGQRQRIGIARALATDPKFIVCDEAVSALDVSIQAQVINMFEELQEKLGVAYLFIAHDLLVVHHISDRIAVMYLGRIVEIADSNELNENPIHPYTQSLLSAVPYPDPKMARERHRIVLEGDVPSPLHMPSGCAFRTRCKYATEQCAKECPPLTDRGDGHQVACWNK</sequence>
<dbReference type="Proteomes" id="UP000260812">
    <property type="component" value="Unassembled WGS sequence"/>
</dbReference>
<dbReference type="InterPro" id="IPR013563">
    <property type="entry name" value="Oligopep_ABC_C"/>
</dbReference>
<dbReference type="InterPro" id="IPR050319">
    <property type="entry name" value="ABC_transp_ATP-bind"/>
</dbReference>
<feature type="domain" description="ABC transporter" evidence="5">
    <location>
        <begin position="15"/>
        <end position="261"/>
    </location>
</feature>
<organism evidence="7 9">
    <name type="scientific">Eisenbergiella massiliensis</name>
    <dbReference type="NCBI Taxonomy" id="1720294"/>
    <lineage>
        <taxon>Bacteria</taxon>
        <taxon>Bacillati</taxon>
        <taxon>Bacillota</taxon>
        <taxon>Clostridia</taxon>
        <taxon>Lachnospirales</taxon>
        <taxon>Lachnospiraceae</taxon>
        <taxon>Eisenbergiella</taxon>
    </lineage>
</organism>
<dbReference type="CDD" id="cd03257">
    <property type="entry name" value="ABC_NikE_OppD_transporters"/>
    <property type="match status" value="1"/>
</dbReference>
<evidence type="ECO:0000313" key="7">
    <source>
        <dbReference type="EMBL" id="RGE66050.1"/>
    </source>
</evidence>
<dbReference type="PROSITE" id="PS00211">
    <property type="entry name" value="ABC_TRANSPORTER_1"/>
    <property type="match status" value="1"/>
</dbReference>
<dbReference type="GeneID" id="86054975"/>
<dbReference type="GO" id="GO:0055085">
    <property type="term" value="P:transmembrane transport"/>
    <property type="evidence" value="ECO:0007669"/>
    <property type="project" value="UniProtKB-ARBA"/>
</dbReference>
<dbReference type="OrthoDB" id="9806285at2"/>
<dbReference type="PANTHER" id="PTHR43776:SF7">
    <property type="entry name" value="D,D-DIPEPTIDE TRANSPORT ATP-BINDING PROTEIN DDPF-RELATED"/>
    <property type="match status" value="1"/>
</dbReference>
<dbReference type="InterPro" id="IPR003439">
    <property type="entry name" value="ABC_transporter-like_ATP-bd"/>
</dbReference>
<comment type="similarity">
    <text evidence="1">Belongs to the ABC transporter superfamily.</text>
</comment>
<dbReference type="Pfam" id="PF00005">
    <property type="entry name" value="ABC_tran"/>
    <property type="match status" value="1"/>
</dbReference>
<dbReference type="GO" id="GO:0015833">
    <property type="term" value="P:peptide transport"/>
    <property type="evidence" value="ECO:0007669"/>
    <property type="project" value="InterPro"/>
</dbReference>
<name>A0A3E3IG49_9FIRM</name>
<evidence type="ECO:0000256" key="2">
    <source>
        <dbReference type="ARBA" id="ARBA00022448"/>
    </source>
</evidence>
<dbReference type="GO" id="GO:0005524">
    <property type="term" value="F:ATP binding"/>
    <property type="evidence" value="ECO:0007669"/>
    <property type="project" value="UniProtKB-KW"/>
</dbReference>
<dbReference type="GO" id="GO:0016887">
    <property type="term" value="F:ATP hydrolysis activity"/>
    <property type="evidence" value="ECO:0007669"/>
    <property type="project" value="InterPro"/>
</dbReference>
<evidence type="ECO:0000313" key="6">
    <source>
        <dbReference type="EMBL" id="RGE55900.1"/>
    </source>
</evidence>
<dbReference type="NCBIfam" id="TIGR01727">
    <property type="entry name" value="oligo_HPY"/>
    <property type="match status" value="1"/>
</dbReference>